<evidence type="ECO:0000256" key="4">
    <source>
        <dbReference type="RuleBase" id="RU003513"/>
    </source>
</evidence>
<dbReference type="Pfam" id="PF02350">
    <property type="entry name" value="Epimerase_2"/>
    <property type="match status" value="1"/>
</dbReference>
<evidence type="ECO:0000256" key="2">
    <source>
        <dbReference type="ARBA" id="ARBA00038209"/>
    </source>
</evidence>
<evidence type="ECO:0000256" key="1">
    <source>
        <dbReference type="ARBA" id="ARBA00023235"/>
    </source>
</evidence>
<dbReference type="PANTHER" id="PTHR43174:SF2">
    <property type="entry name" value="UDP-N-ACETYLGLUCOSAMINE 2-EPIMERASE"/>
    <property type="match status" value="1"/>
</dbReference>
<dbReference type="NCBIfam" id="TIGR00236">
    <property type="entry name" value="wecB"/>
    <property type="match status" value="1"/>
</dbReference>
<organism evidence="6 7">
    <name type="scientific">Nibribacter koreensis</name>
    <dbReference type="NCBI Taxonomy" id="1084519"/>
    <lineage>
        <taxon>Bacteria</taxon>
        <taxon>Pseudomonadati</taxon>
        <taxon>Bacteroidota</taxon>
        <taxon>Cytophagia</taxon>
        <taxon>Cytophagales</taxon>
        <taxon>Hymenobacteraceae</taxon>
        <taxon>Nibribacter</taxon>
    </lineage>
</organism>
<comment type="similarity">
    <text evidence="2 4">Belongs to the UDP-N-acetylglucosamine 2-epimerase family.</text>
</comment>
<reference evidence="7" key="1">
    <citation type="journal article" date="2019" name="Int. J. Syst. Evol. Microbiol.">
        <title>The Global Catalogue of Microorganisms (GCM) 10K type strain sequencing project: providing services to taxonomists for standard genome sequencing and annotation.</title>
        <authorList>
            <consortium name="The Broad Institute Genomics Platform"/>
            <consortium name="The Broad Institute Genome Sequencing Center for Infectious Disease"/>
            <person name="Wu L."/>
            <person name="Ma J."/>
        </authorList>
    </citation>
    <scope>NUCLEOTIDE SEQUENCE [LARGE SCALE GENOMIC DNA]</scope>
    <source>
        <strain evidence="7">JCM 17917</strain>
    </source>
</reference>
<evidence type="ECO:0000259" key="5">
    <source>
        <dbReference type="Pfam" id="PF02350"/>
    </source>
</evidence>
<evidence type="ECO:0000313" key="7">
    <source>
        <dbReference type="Proteomes" id="UP001501844"/>
    </source>
</evidence>
<keyword evidence="7" id="KW-1185">Reference proteome</keyword>
<keyword evidence="1 4" id="KW-0413">Isomerase</keyword>
<dbReference type="Proteomes" id="UP001501844">
    <property type="component" value="Unassembled WGS sequence"/>
</dbReference>
<gene>
    <name evidence="6" type="primary">wecB</name>
    <name evidence="6" type="ORF">GCM10023183_00680</name>
</gene>
<evidence type="ECO:0000256" key="3">
    <source>
        <dbReference type="ARBA" id="ARBA00038858"/>
    </source>
</evidence>
<comment type="caution">
    <text evidence="6">The sequence shown here is derived from an EMBL/GenBank/DDBJ whole genome shotgun (WGS) entry which is preliminary data.</text>
</comment>
<protein>
    <recommendedName>
        <fullName evidence="3">UDP-N-acetylglucosamine 2-epimerase (non-hydrolyzing)</fullName>
        <ecNumber evidence="3">5.1.3.14</ecNumber>
    </recommendedName>
</protein>
<dbReference type="Gene3D" id="3.40.50.2000">
    <property type="entry name" value="Glycogen Phosphorylase B"/>
    <property type="match status" value="2"/>
</dbReference>
<proteinExistence type="inferred from homology"/>
<dbReference type="SUPFAM" id="SSF53756">
    <property type="entry name" value="UDP-Glycosyltransferase/glycogen phosphorylase"/>
    <property type="match status" value="1"/>
</dbReference>
<dbReference type="InterPro" id="IPR003331">
    <property type="entry name" value="UDP_GlcNAc_Epimerase_2_dom"/>
</dbReference>
<accession>A0ABP8F4R7</accession>
<dbReference type="InterPro" id="IPR029767">
    <property type="entry name" value="WecB-like"/>
</dbReference>
<name>A0ABP8F4R7_9BACT</name>
<feature type="domain" description="UDP-N-acetylglucosamine 2-epimerase" evidence="5">
    <location>
        <begin position="1"/>
        <end position="326"/>
    </location>
</feature>
<dbReference type="EMBL" id="BAABGX010000001">
    <property type="protein sequence ID" value="GAA4295168.1"/>
    <property type="molecule type" value="Genomic_DNA"/>
</dbReference>
<evidence type="ECO:0000313" key="6">
    <source>
        <dbReference type="EMBL" id="GAA4295168.1"/>
    </source>
</evidence>
<dbReference type="PANTHER" id="PTHR43174">
    <property type="entry name" value="UDP-N-ACETYLGLUCOSAMINE 2-EPIMERASE"/>
    <property type="match status" value="1"/>
</dbReference>
<sequence>MLDQVLEFFDIKADYDLNLMKPNQALVDISSDVLKGITTIIQQDFTPDYVVVQGDTTTAMAGALAAFYSKVQVIHIEAGLRSEDKYSPFPEEMNRVLIGRMTDLHFAPTENSKQNLIREGVHPASVFNVGNTVIDALLLGLSTIKKSESGTFSDYFNFLDKSKRLILVTGHRRENFGEPFENICYALKQIVDTHDDVEIVYPVHLNPNVQEPVQRILKDDPRIHLIEPLGYPYLIWLLDLCYLVITDSGGIQEEAPALGKPVLVMRDVTERQEGVEAGTAKLVGTNTQVIVQEATKLLNDQDHYHSMAKAVNPYGDGTTSQQVISELVLSYS</sequence>
<dbReference type="CDD" id="cd03786">
    <property type="entry name" value="GTB_UDP-GlcNAc_2-Epimerase"/>
    <property type="match status" value="1"/>
</dbReference>
<dbReference type="EC" id="5.1.3.14" evidence="3"/>